<accession>A0A0F3N8W2</accession>
<gene>
    <name evidence="1" type="ORF">APHMUC_1045</name>
</gene>
<sequence length="55" mass="6281">MRVLQCDVGGMVKEHYICLVNQYENLLALSHQHYVCSSSMLGACLEHSQRDNENL</sequence>
<organism evidence="1 2">
    <name type="scientific">Anaplasma phagocytophilum str. ApMUC09</name>
    <dbReference type="NCBI Taxonomy" id="1359152"/>
    <lineage>
        <taxon>Bacteria</taxon>
        <taxon>Pseudomonadati</taxon>
        <taxon>Pseudomonadota</taxon>
        <taxon>Alphaproteobacteria</taxon>
        <taxon>Rickettsiales</taxon>
        <taxon>Anaplasmataceae</taxon>
        <taxon>Anaplasma</taxon>
        <taxon>phagocytophilum group</taxon>
    </lineage>
</organism>
<name>A0A0F3N8W2_ANAPH</name>
<evidence type="ECO:0000313" key="2">
    <source>
        <dbReference type="Proteomes" id="UP000033441"/>
    </source>
</evidence>
<proteinExistence type="predicted"/>
<dbReference type="PATRIC" id="fig|1359152.3.peg.1097"/>
<dbReference type="Proteomes" id="UP000033441">
    <property type="component" value="Unassembled WGS sequence"/>
</dbReference>
<dbReference type="AlphaFoldDB" id="A0A0F3N8W2"/>
<evidence type="ECO:0000313" key="1">
    <source>
        <dbReference type="EMBL" id="KJV64523.1"/>
    </source>
</evidence>
<reference evidence="1 2" key="1">
    <citation type="submission" date="2015-02" db="EMBL/GenBank/DDBJ databases">
        <title>Genome Sequencing of Rickettsiales.</title>
        <authorList>
            <person name="Daugherty S.C."/>
            <person name="Su Q."/>
            <person name="Abolude K."/>
            <person name="Beier-Sexton M."/>
            <person name="Carlyon J.A."/>
            <person name="Carter R."/>
            <person name="Day N.P."/>
            <person name="Dumler S.J."/>
            <person name="Dyachenko V."/>
            <person name="Godinez A."/>
            <person name="Kurtti T.J."/>
            <person name="Lichay M."/>
            <person name="Mullins K.E."/>
            <person name="Ott S."/>
            <person name="Pappas-Brown V."/>
            <person name="Paris D.H."/>
            <person name="Patel P."/>
            <person name="Richards A.L."/>
            <person name="Sadzewicz L."/>
            <person name="Sears K."/>
            <person name="Seidman D."/>
            <person name="Sengamalay N."/>
            <person name="Stenos J."/>
            <person name="Tallon L.J."/>
            <person name="Vincent G."/>
            <person name="Fraser C.M."/>
            <person name="Munderloh U."/>
            <person name="Dunning-Hotopp J.C."/>
        </authorList>
    </citation>
    <scope>NUCLEOTIDE SEQUENCE [LARGE SCALE GENOMIC DNA]</scope>
    <source>
        <strain evidence="1 2">ApMUC09</strain>
    </source>
</reference>
<dbReference type="EMBL" id="LANV01000001">
    <property type="protein sequence ID" value="KJV64523.1"/>
    <property type="molecule type" value="Genomic_DNA"/>
</dbReference>
<protein>
    <submittedName>
        <fullName evidence="1">Uncharacterized protein</fullName>
    </submittedName>
</protein>
<comment type="caution">
    <text evidence="1">The sequence shown here is derived from an EMBL/GenBank/DDBJ whole genome shotgun (WGS) entry which is preliminary data.</text>
</comment>